<evidence type="ECO:0000256" key="1">
    <source>
        <dbReference type="ARBA" id="ARBA00004651"/>
    </source>
</evidence>
<dbReference type="PROSITE" id="PS50928">
    <property type="entry name" value="ABC_TM1"/>
    <property type="match status" value="1"/>
</dbReference>
<feature type="transmembrane region" description="Helical" evidence="7">
    <location>
        <begin position="165"/>
        <end position="193"/>
    </location>
</feature>
<keyword evidence="3" id="KW-1003">Cell membrane</keyword>
<evidence type="ECO:0000259" key="8">
    <source>
        <dbReference type="PROSITE" id="PS50928"/>
    </source>
</evidence>
<accession>A0A9X2MLQ6</accession>
<dbReference type="EMBL" id="JANIPJ010000006">
    <property type="protein sequence ID" value="MCR2804283.1"/>
    <property type="molecule type" value="Genomic_DNA"/>
</dbReference>
<dbReference type="CDD" id="cd06261">
    <property type="entry name" value="TM_PBP2"/>
    <property type="match status" value="1"/>
</dbReference>
<protein>
    <submittedName>
        <fullName evidence="9">ABC transporter permease subunit</fullName>
    </submittedName>
</protein>
<feature type="transmembrane region" description="Helical" evidence="7">
    <location>
        <begin position="124"/>
        <end position="145"/>
    </location>
</feature>
<evidence type="ECO:0000313" key="9">
    <source>
        <dbReference type="EMBL" id="MCR2804283.1"/>
    </source>
</evidence>
<dbReference type="RefSeq" id="WP_257445192.1">
    <property type="nucleotide sequence ID" value="NZ_JANIPJ010000006.1"/>
</dbReference>
<keyword evidence="10" id="KW-1185">Reference proteome</keyword>
<keyword evidence="5 7" id="KW-1133">Transmembrane helix</keyword>
<reference evidence="9" key="1">
    <citation type="submission" date="2022-08" db="EMBL/GenBank/DDBJ databases">
        <title>The genomic sequence of strain Paenibacillus sp. SCIV0701.</title>
        <authorList>
            <person name="Zhao H."/>
        </authorList>
    </citation>
    <scope>NUCLEOTIDE SEQUENCE</scope>
    <source>
        <strain evidence="9">SCIV0701</strain>
    </source>
</reference>
<feature type="transmembrane region" description="Helical" evidence="7">
    <location>
        <begin position="277"/>
        <end position="299"/>
    </location>
</feature>
<keyword evidence="2 7" id="KW-0813">Transport</keyword>
<dbReference type="GO" id="GO:0055085">
    <property type="term" value="P:transmembrane transport"/>
    <property type="evidence" value="ECO:0007669"/>
    <property type="project" value="InterPro"/>
</dbReference>
<evidence type="ECO:0000256" key="6">
    <source>
        <dbReference type="ARBA" id="ARBA00023136"/>
    </source>
</evidence>
<dbReference type="Gene3D" id="1.10.3720.10">
    <property type="entry name" value="MetI-like"/>
    <property type="match status" value="1"/>
</dbReference>
<gene>
    <name evidence="9" type="ORF">NQZ67_10355</name>
</gene>
<evidence type="ECO:0000256" key="3">
    <source>
        <dbReference type="ARBA" id="ARBA00022475"/>
    </source>
</evidence>
<feature type="transmembrane region" description="Helical" evidence="7">
    <location>
        <begin position="82"/>
        <end position="103"/>
    </location>
</feature>
<keyword evidence="4 7" id="KW-0812">Transmembrane</keyword>
<evidence type="ECO:0000256" key="7">
    <source>
        <dbReference type="RuleBase" id="RU363032"/>
    </source>
</evidence>
<feature type="transmembrane region" description="Helical" evidence="7">
    <location>
        <begin position="20"/>
        <end position="43"/>
    </location>
</feature>
<proteinExistence type="inferred from homology"/>
<keyword evidence="6 7" id="KW-0472">Membrane</keyword>
<organism evidence="9 10">
    <name type="scientific">Paenibacillus soyae</name>
    <dbReference type="NCBI Taxonomy" id="2969249"/>
    <lineage>
        <taxon>Bacteria</taxon>
        <taxon>Bacillati</taxon>
        <taxon>Bacillota</taxon>
        <taxon>Bacilli</taxon>
        <taxon>Bacillales</taxon>
        <taxon>Paenibacillaceae</taxon>
        <taxon>Paenibacillus</taxon>
    </lineage>
</organism>
<comment type="subcellular location">
    <subcellularLocation>
        <location evidence="1 7">Cell membrane</location>
        <topology evidence="1 7">Multi-pass membrane protein</topology>
    </subcellularLocation>
</comment>
<dbReference type="InterPro" id="IPR000515">
    <property type="entry name" value="MetI-like"/>
</dbReference>
<comment type="similarity">
    <text evidence="7">Belongs to the binding-protein-dependent transport system permease family.</text>
</comment>
<dbReference type="PANTHER" id="PTHR43227:SF11">
    <property type="entry name" value="BLL4140 PROTEIN"/>
    <property type="match status" value="1"/>
</dbReference>
<feature type="transmembrane region" description="Helical" evidence="7">
    <location>
        <begin position="214"/>
        <end position="232"/>
    </location>
</feature>
<evidence type="ECO:0000256" key="5">
    <source>
        <dbReference type="ARBA" id="ARBA00022989"/>
    </source>
</evidence>
<comment type="caution">
    <text evidence="9">The sequence shown here is derived from an EMBL/GenBank/DDBJ whole genome shotgun (WGS) entry which is preliminary data.</text>
</comment>
<dbReference type="SUPFAM" id="SSF161098">
    <property type="entry name" value="MetI-like"/>
    <property type="match status" value="1"/>
</dbReference>
<evidence type="ECO:0000256" key="2">
    <source>
        <dbReference type="ARBA" id="ARBA00022448"/>
    </source>
</evidence>
<name>A0A9X2MLQ6_9BACL</name>
<evidence type="ECO:0000313" key="10">
    <source>
        <dbReference type="Proteomes" id="UP001141950"/>
    </source>
</evidence>
<dbReference type="AlphaFoldDB" id="A0A9X2MLQ6"/>
<feature type="domain" description="ABC transmembrane type-1" evidence="8">
    <location>
        <begin position="78"/>
        <end position="299"/>
    </location>
</feature>
<dbReference type="Pfam" id="PF00528">
    <property type="entry name" value="BPD_transp_1"/>
    <property type="match status" value="1"/>
</dbReference>
<dbReference type="Proteomes" id="UP001141950">
    <property type="component" value="Unassembled WGS sequence"/>
</dbReference>
<evidence type="ECO:0000256" key="4">
    <source>
        <dbReference type="ARBA" id="ARBA00022692"/>
    </source>
</evidence>
<dbReference type="GO" id="GO:0005886">
    <property type="term" value="C:plasma membrane"/>
    <property type="evidence" value="ECO:0007669"/>
    <property type="project" value="UniProtKB-SubCell"/>
</dbReference>
<sequence length="309" mass="35431">MNLSLMKRTFQEIRKNHIAYLLALPAVIYTFIFGYLTLPYILISFQKFNYKLGIWKSPFIGLDNFEFFFMSDRAWQVTFNTIRLNFLFIVVGTAAALLLAILFNELKGRRFSRIMQSTILFPHFLSWVIVSYVLYSFFASNYGLLNQTLDWLGLPQENWYSEPRYWVSILVSVNVWKEVGISLVIYLAAIAGIDNSLYEAATIDGANRRQQIRYITLPLLMPTVTILSLLALGKIMYGSFDMIYAIIKDNGLLYPTVDVIDTYVFRSLRTIGNPAQAMAVGLYQSIVGFILVFGVNLIVRKVSPDNSLF</sequence>
<dbReference type="InterPro" id="IPR035906">
    <property type="entry name" value="MetI-like_sf"/>
</dbReference>
<dbReference type="InterPro" id="IPR050809">
    <property type="entry name" value="UgpAE/MalFG_permease"/>
</dbReference>
<dbReference type="PANTHER" id="PTHR43227">
    <property type="entry name" value="BLL4140 PROTEIN"/>
    <property type="match status" value="1"/>
</dbReference>